<keyword evidence="2" id="KW-1185">Reference proteome</keyword>
<sequence length="153" mass="16347">MRRKDRDIIDEALWVAYERGKAQAGPRPSAGHNLVRALEGAGFEILPKTVMGNVFPLTPAGEDAIRRFVDAVDLTQEAVSAGGADLGRRIETDPDRYLRDVSGRDHAVDPLALAVRDAIEASRLLNLAAATLGREAVDTLLQVLTKPAPAAAA</sequence>
<reference evidence="1 2" key="1">
    <citation type="journal article" date="2021" name="Front. Microbiol.">
        <title>Comprehensive Comparative Genomics and Phenotyping of Methylobacterium Species.</title>
        <authorList>
            <person name="Alessa O."/>
            <person name="Ogura Y."/>
            <person name="Fujitani Y."/>
            <person name="Takami H."/>
            <person name="Hayashi T."/>
            <person name="Sahin N."/>
            <person name="Tani A."/>
        </authorList>
    </citation>
    <scope>NUCLEOTIDE SEQUENCE [LARGE SCALE GENOMIC DNA]</scope>
    <source>
        <strain evidence="1 2">DSM 23679</strain>
    </source>
</reference>
<dbReference type="Proteomes" id="UP001055117">
    <property type="component" value="Unassembled WGS sequence"/>
</dbReference>
<proteinExistence type="predicted"/>
<gene>
    <name evidence="1" type="ORF">AFCDBAGC_4446</name>
</gene>
<evidence type="ECO:0000313" key="1">
    <source>
        <dbReference type="EMBL" id="GJD46564.1"/>
    </source>
</evidence>
<name>A0ABQ4QPB6_9HYPH</name>
<dbReference type="EMBL" id="BPQG01000081">
    <property type="protein sequence ID" value="GJD46564.1"/>
    <property type="molecule type" value="Genomic_DNA"/>
</dbReference>
<evidence type="ECO:0008006" key="3">
    <source>
        <dbReference type="Google" id="ProtNLM"/>
    </source>
</evidence>
<organism evidence="1 2">
    <name type="scientific">Methylobacterium cerastii</name>
    <dbReference type="NCBI Taxonomy" id="932741"/>
    <lineage>
        <taxon>Bacteria</taxon>
        <taxon>Pseudomonadati</taxon>
        <taxon>Pseudomonadota</taxon>
        <taxon>Alphaproteobacteria</taxon>
        <taxon>Hyphomicrobiales</taxon>
        <taxon>Methylobacteriaceae</taxon>
        <taxon>Methylobacterium</taxon>
    </lineage>
</organism>
<protein>
    <recommendedName>
        <fullName evidence="3">Transcriptional regulator</fullName>
    </recommendedName>
</protein>
<accession>A0ABQ4QPB6</accession>
<comment type="caution">
    <text evidence="1">The sequence shown here is derived from an EMBL/GenBank/DDBJ whole genome shotgun (WGS) entry which is preliminary data.</text>
</comment>
<evidence type="ECO:0000313" key="2">
    <source>
        <dbReference type="Proteomes" id="UP001055117"/>
    </source>
</evidence>